<feature type="coiled-coil region" evidence="3">
    <location>
        <begin position="257"/>
        <end position="309"/>
    </location>
</feature>
<dbReference type="InterPro" id="IPR003439">
    <property type="entry name" value="ABC_transporter-like_ATP-bd"/>
</dbReference>
<feature type="domain" description="ABC transporter" evidence="5">
    <location>
        <begin position="334"/>
        <end position="548"/>
    </location>
</feature>
<dbReference type="InterPro" id="IPR032781">
    <property type="entry name" value="ABC_tran_Xtn"/>
</dbReference>
<evidence type="ECO:0000256" key="1">
    <source>
        <dbReference type="ARBA" id="ARBA00022741"/>
    </source>
</evidence>
<dbReference type="PROSITE" id="PS00211">
    <property type="entry name" value="ABC_TRANSPORTER_1"/>
    <property type="match status" value="1"/>
</dbReference>
<dbReference type="PANTHER" id="PTHR42855">
    <property type="entry name" value="ABC TRANSPORTER ATP-BINDING SUBUNIT"/>
    <property type="match status" value="1"/>
</dbReference>
<feature type="region of interest" description="Disordered" evidence="4">
    <location>
        <begin position="544"/>
        <end position="569"/>
    </location>
</feature>
<dbReference type="Pfam" id="PF12848">
    <property type="entry name" value="ABC_tran_Xtn"/>
    <property type="match status" value="1"/>
</dbReference>
<dbReference type="CDD" id="cd03221">
    <property type="entry name" value="ABCF_EF-3"/>
    <property type="match status" value="2"/>
</dbReference>
<dbReference type="InterPro" id="IPR017871">
    <property type="entry name" value="ABC_transporter-like_CS"/>
</dbReference>
<dbReference type="PANTHER" id="PTHR42855:SF2">
    <property type="entry name" value="DRUG RESISTANCE ABC TRANSPORTER,ATP-BINDING PROTEIN"/>
    <property type="match status" value="1"/>
</dbReference>
<keyword evidence="1" id="KW-0547">Nucleotide-binding</keyword>
<gene>
    <name evidence="6" type="ORF">KQI88_09850</name>
</gene>
<evidence type="ECO:0000256" key="2">
    <source>
        <dbReference type="ARBA" id="ARBA00022840"/>
    </source>
</evidence>
<evidence type="ECO:0000313" key="6">
    <source>
        <dbReference type="EMBL" id="MBU5676723.1"/>
    </source>
</evidence>
<sequence>MIVLSCNNICKSFGIDVILNNISFSINKGEKVGLVGVNGAGKSTLFKILTNQLSYDTGELFISKSTTIGHLEQNTILNENSSIMEECLSIFQHLIDMEQNLRSLEIDIANLSNNEEQSHYLDEAMHKYSILLEEFNEKNGYGFRSEIKGVLKGLGFLDEEFEQPIYQLSGGQKTRVALAKLLLTHPDLLLLDEPTNHLDIEAVEWLEGFLRDYDGTILMISHDRYFLDQMVNRIFEIENHSLTSYNGNFSIFMEKKRILIEQQIKEYIEQQKELDRQKDIVRRLRQHGTEKLMNRAKSREKQLEKIEQMEAPIVYRNKAFIRFEAQVKSGNDVLSLQNVSKSFNNNMLFENVAFDIYKGEKVALIGPNGIGKSTLFKIILDEVKANSGNIRLGHNVFTGYYDQEQKNLNYNKTTLDEIWDDHINLNQTEVRTLLGSFLFKGDDVFKMVESLSGGEKGRLSLLKLILSRSNLLLLDEPTNHLDIDSKEVLEEALINYDGTVFVISHDRYFLNRVATKIIELSPNGNETYLGNYDYYIQKKKEKLSMNEPEAKEEKTKTQLKEEKRKEREERENLRAIAKTQKKLEAEISELEEKIKELEELMCQEEIYSNEEKSKEVHQETQQLKERLELLYSQWEDIIDM</sequence>
<accession>A0ABS6G535</accession>
<dbReference type="RefSeq" id="WP_216416833.1">
    <property type="nucleotide sequence ID" value="NZ_JAHLQK010000003.1"/>
</dbReference>
<organism evidence="6 7">
    <name type="scientific">Alkaliphilus flagellatus</name>
    <dbReference type="NCBI Taxonomy" id="2841507"/>
    <lineage>
        <taxon>Bacteria</taxon>
        <taxon>Bacillati</taxon>
        <taxon>Bacillota</taxon>
        <taxon>Clostridia</taxon>
        <taxon>Peptostreptococcales</taxon>
        <taxon>Natronincolaceae</taxon>
        <taxon>Alkaliphilus</taxon>
    </lineage>
</organism>
<dbReference type="GO" id="GO:0005524">
    <property type="term" value="F:ATP binding"/>
    <property type="evidence" value="ECO:0007669"/>
    <property type="project" value="UniProtKB-KW"/>
</dbReference>
<keyword evidence="3" id="KW-0175">Coiled coil</keyword>
<comment type="caution">
    <text evidence="6">The sequence shown here is derived from an EMBL/GenBank/DDBJ whole genome shotgun (WGS) entry which is preliminary data.</text>
</comment>
<dbReference type="PROSITE" id="PS50893">
    <property type="entry name" value="ABC_TRANSPORTER_2"/>
    <property type="match status" value="2"/>
</dbReference>
<dbReference type="Pfam" id="PF16326">
    <property type="entry name" value="ABC_tran_CTD"/>
    <property type="match status" value="1"/>
</dbReference>
<keyword evidence="7" id="KW-1185">Reference proteome</keyword>
<evidence type="ECO:0000259" key="5">
    <source>
        <dbReference type="PROSITE" id="PS50893"/>
    </source>
</evidence>
<dbReference type="Pfam" id="PF00005">
    <property type="entry name" value="ABC_tran"/>
    <property type="match status" value="2"/>
</dbReference>
<feature type="domain" description="ABC transporter" evidence="5">
    <location>
        <begin position="4"/>
        <end position="264"/>
    </location>
</feature>
<proteinExistence type="predicted"/>
<evidence type="ECO:0000256" key="3">
    <source>
        <dbReference type="SAM" id="Coils"/>
    </source>
</evidence>
<keyword evidence="2 6" id="KW-0067">ATP-binding</keyword>
<protein>
    <submittedName>
        <fullName evidence="6">ABC-F family ATP-binding cassette domain-containing protein</fullName>
    </submittedName>
</protein>
<evidence type="ECO:0000256" key="4">
    <source>
        <dbReference type="SAM" id="MobiDB-lite"/>
    </source>
</evidence>
<dbReference type="EMBL" id="JAHLQK010000003">
    <property type="protein sequence ID" value="MBU5676723.1"/>
    <property type="molecule type" value="Genomic_DNA"/>
</dbReference>
<dbReference type="Proteomes" id="UP000779508">
    <property type="component" value="Unassembled WGS sequence"/>
</dbReference>
<evidence type="ECO:0000313" key="7">
    <source>
        <dbReference type="Proteomes" id="UP000779508"/>
    </source>
</evidence>
<reference evidence="6 7" key="1">
    <citation type="submission" date="2021-06" db="EMBL/GenBank/DDBJ databases">
        <authorList>
            <person name="Sun Q."/>
            <person name="Li D."/>
        </authorList>
    </citation>
    <scope>NUCLEOTIDE SEQUENCE [LARGE SCALE GENOMIC DNA]</scope>
    <source>
        <strain evidence="6 7">MSJ-5</strain>
    </source>
</reference>
<name>A0ABS6G535_9FIRM</name>
<dbReference type="SMART" id="SM00382">
    <property type="entry name" value="AAA"/>
    <property type="match status" value="2"/>
</dbReference>
<dbReference type="InterPro" id="IPR051309">
    <property type="entry name" value="ABCF_ATPase"/>
</dbReference>
<dbReference type="InterPro" id="IPR003593">
    <property type="entry name" value="AAA+_ATPase"/>
</dbReference>
<dbReference type="InterPro" id="IPR032524">
    <property type="entry name" value="ABC_tran_C"/>
</dbReference>